<dbReference type="PROSITE" id="PS51819">
    <property type="entry name" value="VOC"/>
    <property type="match status" value="1"/>
</dbReference>
<evidence type="ECO:0000313" key="2">
    <source>
        <dbReference type="EMBL" id="WOE75799.1"/>
    </source>
</evidence>
<dbReference type="Pfam" id="PF00903">
    <property type="entry name" value="Glyoxalase"/>
    <property type="match status" value="1"/>
</dbReference>
<reference evidence="2 3" key="1">
    <citation type="submission" date="2023-10" db="EMBL/GenBank/DDBJ databases">
        <title>Complete genome sequence of a Sphingomonadaceae bacterium.</title>
        <authorList>
            <person name="Yan C."/>
        </authorList>
    </citation>
    <scope>NUCLEOTIDE SEQUENCE [LARGE SCALE GENOMIC DNA]</scope>
    <source>
        <strain evidence="2 3">SCSIO 66989</strain>
    </source>
</reference>
<dbReference type="CDD" id="cd07262">
    <property type="entry name" value="VOC_like"/>
    <property type="match status" value="1"/>
</dbReference>
<name>A0AA97I0L3_9SPHN</name>
<dbReference type="SUPFAM" id="SSF54593">
    <property type="entry name" value="Glyoxalase/Bleomycin resistance protein/Dihydroxybiphenyl dioxygenase"/>
    <property type="match status" value="1"/>
</dbReference>
<dbReference type="Gene3D" id="3.10.180.10">
    <property type="entry name" value="2,3-Dihydroxybiphenyl 1,2-Dioxygenase, domain 1"/>
    <property type="match status" value="1"/>
</dbReference>
<dbReference type="InterPro" id="IPR004360">
    <property type="entry name" value="Glyas_Fos-R_dOase_dom"/>
</dbReference>
<evidence type="ECO:0000313" key="3">
    <source>
        <dbReference type="Proteomes" id="UP001302429"/>
    </source>
</evidence>
<dbReference type="Proteomes" id="UP001302429">
    <property type="component" value="Chromosome"/>
</dbReference>
<accession>A0AA97I0L3</accession>
<sequence length="133" mass="14272">MIGYVTLGTDNPERAQGYYDALLATIGAKRMMTMDEEDGSFTIWGTGFDKPGIAITRPFNREPADKGNGNMVALMLENRPAVDAFHAKALELGGSDEGAPGVRGDDGPMAFYAAYFRDPDGNKLCAYKIGPDA</sequence>
<gene>
    <name evidence="2" type="ORF">RB602_03535</name>
</gene>
<dbReference type="InterPro" id="IPR037523">
    <property type="entry name" value="VOC_core"/>
</dbReference>
<feature type="domain" description="VOC" evidence="1">
    <location>
        <begin position="1"/>
        <end position="129"/>
    </location>
</feature>
<dbReference type="KEGG" id="acoa:RB602_03535"/>
<keyword evidence="3" id="KW-1185">Reference proteome</keyword>
<dbReference type="AlphaFoldDB" id="A0AA97I0L3"/>
<dbReference type="PANTHER" id="PTHR35006">
    <property type="entry name" value="GLYOXALASE FAMILY PROTEIN (AFU_ORTHOLOGUE AFUA_5G14830)"/>
    <property type="match status" value="1"/>
</dbReference>
<dbReference type="InterPro" id="IPR029068">
    <property type="entry name" value="Glyas_Bleomycin-R_OHBP_Dase"/>
</dbReference>
<dbReference type="RefSeq" id="WP_317083006.1">
    <property type="nucleotide sequence ID" value="NZ_CP136594.1"/>
</dbReference>
<evidence type="ECO:0000259" key="1">
    <source>
        <dbReference type="PROSITE" id="PS51819"/>
    </source>
</evidence>
<dbReference type="PANTHER" id="PTHR35006:SF1">
    <property type="entry name" value="BLL2941 PROTEIN"/>
    <property type="match status" value="1"/>
</dbReference>
<dbReference type="EMBL" id="CP136594">
    <property type="protein sequence ID" value="WOE75799.1"/>
    <property type="molecule type" value="Genomic_DNA"/>
</dbReference>
<proteinExistence type="predicted"/>
<organism evidence="2 3">
    <name type="scientific">Alterisphingorhabdus coralli</name>
    <dbReference type="NCBI Taxonomy" id="3071408"/>
    <lineage>
        <taxon>Bacteria</taxon>
        <taxon>Pseudomonadati</taxon>
        <taxon>Pseudomonadota</taxon>
        <taxon>Alphaproteobacteria</taxon>
        <taxon>Sphingomonadales</taxon>
        <taxon>Sphingomonadaceae</taxon>
        <taxon>Alterisphingorhabdus (ex Yan et al. 2024)</taxon>
    </lineage>
</organism>
<protein>
    <submittedName>
        <fullName evidence="2">VOC family protein</fullName>
    </submittedName>
</protein>